<protein>
    <submittedName>
        <fullName evidence="1">Uncharacterized protein</fullName>
    </submittedName>
</protein>
<sequence length="55" mass="5981">MRSKSLKSFLLTTTPKSNLKRLKSLLNSLKSNAPSPCQSKNTLNAGITLLHVTVV</sequence>
<accession>A0A8S5UC32</accession>
<name>A0A8S5UC32_9CAUD</name>
<evidence type="ECO:0000313" key="1">
    <source>
        <dbReference type="EMBL" id="DAF91926.1"/>
    </source>
</evidence>
<reference evidence="1" key="1">
    <citation type="journal article" date="2021" name="Proc. Natl. Acad. Sci. U.S.A.">
        <title>A Catalog of Tens of Thousands of Viruses from Human Metagenomes Reveals Hidden Associations with Chronic Diseases.</title>
        <authorList>
            <person name="Tisza M.J."/>
            <person name="Buck C.B."/>
        </authorList>
    </citation>
    <scope>NUCLEOTIDE SEQUENCE</scope>
    <source>
        <strain evidence="1">CtZkC8</strain>
    </source>
</reference>
<organism evidence="1">
    <name type="scientific">Podoviridae sp. ctZkC8</name>
    <dbReference type="NCBI Taxonomy" id="2825259"/>
    <lineage>
        <taxon>Viruses</taxon>
        <taxon>Duplodnaviria</taxon>
        <taxon>Heunggongvirae</taxon>
        <taxon>Uroviricota</taxon>
        <taxon>Caudoviricetes</taxon>
    </lineage>
</organism>
<proteinExistence type="predicted"/>
<dbReference type="EMBL" id="BK016062">
    <property type="protein sequence ID" value="DAF91926.1"/>
    <property type="molecule type" value="Genomic_DNA"/>
</dbReference>